<keyword evidence="8" id="KW-0539">Nucleus</keyword>
<evidence type="ECO:0000313" key="13">
    <source>
        <dbReference type="Proteomes" id="UP000594263"/>
    </source>
</evidence>
<keyword evidence="3" id="KW-0677">Repeat</keyword>
<comment type="similarity">
    <text evidence="9">Belongs to the WRKY group I family.</text>
</comment>
<dbReference type="InterPro" id="IPR036576">
    <property type="entry name" value="WRKY_dom_sf"/>
</dbReference>
<organism evidence="12 13">
    <name type="scientific">Kalanchoe fedtschenkoi</name>
    <name type="common">Lavender scallops</name>
    <name type="synonym">South American air plant</name>
    <dbReference type="NCBI Taxonomy" id="63787"/>
    <lineage>
        <taxon>Eukaryota</taxon>
        <taxon>Viridiplantae</taxon>
        <taxon>Streptophyta</taxon>
        <taxon>Embryophyta</taxon>
        <taxon>Tracheophyta</taxon>
        <taxon>Spermatophyta</taxon>
        <taxon>Magnoliopsida</taxon>
        <taxon>eudicotyledons</taxon>
        <taxon>Gunneridae</taxon>
        <taxon>Pentapetalae</taxon>
        <taxon>Saxifragales</taxon>
        <taxon>Crassulaceae</taxon>
        <taxon>Kalanchoe</taxon>
    </lineage>
</organism>
<keyword evidence="4" id="KW-0862">Zinc</keyword>
<dbReference type="GO" id="GO:0003700">
    <property type="term" value="F:DNA-binding transcription factor activity"/>
    <property type="evidence" value="ECO:0007669"/>
    <property type="project" value="InterPro"/>
</dbReference>
<dbReference type="PANTHER" id="PTHR31221">
    <property type="entry name" value="WRKY TRANSCRIPTION FACTOR PROTEIN 1-RELATED"/>
    <property type="match status" value="1"/>
</dbReference>
<keyword evidence="6" id="KW-0238">DNA-binding</keyword>
<evidence type="ECO:0000256" key="10">
    <source>
        <dbReference type="SAM" id="MobiDB-lite"/>
    </source>
</evidence>
<feature type="region of interest" description="Disordered" evidence="10">
    <location>
        <begin position="235"/>
        <end position="339"/>
    </location>
</feature>
<dbReference type="FunFam" id="2.20.25.80:FF:000003">
    <property type="entry name" value="WRKY transcription factor 57"/>
    <property type="match status" value="1"/>
</dbReference>
<evidence type="ECO:0000256" key="5">
    <source>
        <dbReference type="ARBA" id="ARBA00023015"/>
    </source>
</evidence>
<name>A0A7N0VN20_KALFE</name>
<evidence type="ECO:0000256" key="8">
    <source>
        <dbReference type="ARBA" id="ARBA00023242"/>
    </source>
</evidence>
<evidence type="ECO:0000259" key="11">
    <source>
        <dbReference type="PROSITE" id="PS50811"/>
    </source>
</evidence>
<dbReference type="InterPro" id="IPR003657">
    <property type="entry name" value="WRKY_dom"/>
</dbReference>
<keyword evidence="2" id="KW-0479">Metal-binding</keyword>
<dbReference type="Pfam" id="PF03106">
    <property type="entry name" value="WRKY"/>
    <property type="match status" value="2"/>
</dbReference>
<keyword evidence="13" id="KW-1185">Reference proteome</keyword>
<feature type="region of interest" description="Disordered" evidence="10">
    <location>
        <begin position="397"/>
        <end position="441"/>
    </location>
</feature>
<evidence type="ECO:0000256" key="2">
    <source>
        <dbReference type="ARBA" id="ARBA00022723"/>
    </source>
</evidence>
<sequence length="441" mass="48322">MANAPVPSSHHHPRPATIALPPRASAESFFASGFPGFSPGTMTLVSSLFAADDPRSFSQLLAGAMASPAAPADKEDSMYKQKRPLNLEVSAPPLFMVLPGISPSGFLNSPGIFSPLQSPFGMSHQQALAQVIALAQSSMQNQAGTGSYKPPSTLEPEIASIAPSEVFHAGPKSQPPTAASDKPVDDGYNWRKYGQKQVKGSEYPRSYYKCTCFCCPVRKKVERSPEGQIIEIIYKGQHNHEQSPPKKSAKDGNDPIEDVRSQAMPDDNRLDKAEVPKRPTEAPPEQIVHEKDEKFRQETSVDSRPLSTDETRGNADSENGPMLKKRNSGSAVGEPNLPQKTVVEPKIVVQTRSEVDLLDDGFRWRKYGQKVVKGNSHPRSYYKCTTPGCNVRKHVERASTDPKSVITTYEGKHNHDMQKGRSNGRQHIRQSSPTEITDGGR</sequence>
<accession>A0A7N0VN20</accession>
<dbReference type="PROSITE" id="PS50811">
    <property type="entry name" value="WRKY"/>
    <property type="match status" value="2"/>
</dbReference>
<feature type="compositionally biased region" description="Basic and acidic residues" evidence="10">
    <location>
        <begin position="238"/>
        <end position="280"/>
    </location>
</feature>
<protein>
    <recommendedName>
        <fullName evidence="11">WRKY domain-containing protein</fullName>
    </recommendedName>
</protein>
<dbReference type="SUPFAM" id="SSF118290">
    <property type="entry name" value="WRKY DNA-binding domain"/>
    <property type="match status" value="2"/>
</dbReference>
<reference evidence="12" key="1">
    <citation type="submission" date="2021-01" db="UniProtKB">
        <authorList>
            <consortium name="EnsemblPlants"/>
        </authorList>
    </citation>
    <scope>IDENTIFICATION</scope>
</reference>
<evidence type="ECO:0000256" key="4">
    <source>
        <dbReference type="ARBA" id="ARBA00022833"/>
    </source>
</evidence>
<dbReference type="AlphaFoldDB" id="A0A7N0VN20"/>
<dbReference type="Gene3D" id="2.20.25.80">
    <property type="entry name" value="WRKY domain"/>
    <property type="match status" value="2"/>
</dbReference>
<feature type="compositionally biased region" description="Basic and acidic residues" evidence="10">
    <location>
        <begin position="287"/>
        <end position="315"/>
    </location>
</feature>
<proteinExistence type="inferred from homology"/>
<evidence type="ECO:0000313" key="12">
    <source>
        <dbReference type="EnsemblPlants" id="Kaladp1222s0073.1.v1.1"/>
    </source>
</evidence>
<keyword evidence="5" id="KW-0805">Transcription regulation</keyword>
<evidence type="ECO:0000256" key="1">
    <source>
        <dbReference type="ARBA" id="ARBA00004123"/>
    </source>
</evidence>
<feature type="region of interest" description="Disordered" evidence="10">
    <location>
        <begin position="167"/>
        <end position="188"/>
    </location>
</feature>
<dbReference type="InterPro" id="IPR044810">
    <property type="entry name" value="WRKY_plant"/>
</dbReference>
<dbReference type="SMART" id="SM00774">
    <property type="entry name" value="WRKY"/>
    <property type="match status" value="2"/>
</dbReference>
<evidence type="ECO:0000256" key="3">
    <source>
        <dbReference type="ARBA" id="ARBA00022737"/>
    </source>
</evidence>
<dbReference type="Proteomes" id="UP000594263">
    <property type="component" value="Unplaced"/>
</dbReference>
<evidence type="ECO:0000256" key="7">
    <source>
        <dbReference type="ARBA" id="ARBA00023163"/>
    </source>
</evidence>
<dbReference type="GO" id="GO:0005634">
    <property type="term" value="C:nucleus"/>
    <property type="evidence" value="ECO:0007669"/>
    <property type="project" value="UniProtKB-SubCell"/>
</dbReference>
<dbReference type="Gramene" id="Kaladp1222s0073.1.v1.1">
    <property type="protein sequence ID" value="Kaladp1222s0073.1.v1.1"/>
    <property type="gene ID" value="Kaladp1222s0073.v1.1"/>
</dbReference>
<dbReference type="FunFam" id="2.20.25.80:FF:000006">
    <property type="entry name" value="WRKY transcription factor"/>
    <property type="match status" value="1"/>
</dbReference>
<keyword evidence="7" id="KW-0804">Transcription</keyword>
<dbReference type="EnsemblPlants" id="Kaladp1222s0073.1.v1.1">
    <property type="protein sequence ID" value="Kaladp1222s0073.1.v1.1"/>
    <property type="gene ID" value="Kaladp1222s0073.v1.1"/>
</dbReference>
<evidence type="ECO:0000256" key="9">
    <source>
        <dbReference type="ARBA" id="ARBA00061157"/>
    </source>
</evidence>
<feature type="domain" description="WRKY" evidence="11">
    <location>
        <begin position="179"/>
        <end position="243"/>
    </location>
</feature>
<dbReference type="PANTHER" id="PTHR31221:SF130">
    <property type="entry name" value="WRKY TRANSCRIPTION FACTOR 3-RELATED"/>
    <property type="match status" value="1"/>
</dbReference>
<comment type="subcellular location">
    <subcellularLocation>
        <location evidence="1">Nucleus</location>
    </subcellularLocation>
</comment>
<feature type="domain" description="WRKY" evidence="11">
    <location>
        <begin position="353"/>
        <end position="418"/>
    </location>
</feature>
<evidence type="ECO:0000256" key="6">
    <source>
        <dbReference type="ARBA" id="ARBA00023125"/>
    </source>
</evidence>
<feature type="compositionally biased region" description="Basic and acidic residues" evidence="10">
    <location>
        <begin position="410"/>
        <end position="419"/>
    </location>
</feature>
<dbReference type="GO" id="GO:0043565">
    <property type="term" value="F:sequence-specific DNA binding"/>
    <property type="evidence" value="ECO:0007669"/>
    <property type="project" value="InterPro"/>
</dbReference>
<dbReference type="OMA" id="EIPVCRQ"/>
<dbReference type="GO" id="GO:0046872">
    <property type="term" value="F:metal ion binding"/>
    <property type="evidence" value="ECO:0007669"/>
    <property type="project" value="UniProtKB-KW"/>
</dbReference>